<reference evidence="1 2" key="1">
    <citation type="submission" date="2015-04" db="EMBL/GenBank/DDBJ databases">
        <authorList>
            <person name="Syromyatnikov M.Y."/>
            <person name="Popov V.N."/>
        </authorList>
    </citation>
    <scope>NUCLEOTIDE SEQUENCE [LARGE SCALE GENOMIC DNA]</scope>
</reference>
<dbReference type="AlphaFoldDB" id="A0A1J1IXK8"/>
<proteinExistence type="predicted"/>
<dbReference type="EMBL" id="CVRI01000064">
    <property type="protein sequence ID" value="CRL05003.1"/>
    <property type="molecule type" value="Genomic_DNA"/>
</dbReference>
<name>A0A1J1IXK8_9DIPT</name>
<protein>
    <submittedName>
        <fullName evidence="1">CLUMA_CG018583, isoform A</fullName>
    </submittedName>
</protein>
<gene>
    <name evidence="1" type="ORF">CLUMA_CG018583</name>
</gene>
<organism evidence="1 2">
    <name type="scientific">Clunio marinus</name>
    <dbReference type="NCBI Taxonomy" id="568069"/>
    <lineage>
        <taxon>Eukaryota</taxon>
        <taxon>Metazoa</taxon>
        <taxon>Ecdysozoa</taxon>
        <taxon>Arthropoda</taxon>
        <taxon>Hexapoda</taxon>
        <taxon>Insecta</taxon>
        <taxon>Pterygota</taxon>
        <taxon>Neoptera</taxon>
        <taxon>Endopterygota</taxon>
        <taxon>Diptera</taxon>
        <taxon>Nematocera</taxon>
        <taxon>Chironomoidea</taxon>
        <taxon>Chironomidae</taxon>
        <taxon>Clunio</taxon>
    </lineage>
</organism>
<sequence length="84" mass="10143">MLYIHSYQQNSYYPVFDFNCLYFTSIKLQTENPQDVPGRKYRSAKILKVKDSLLRMNKHKNQKNEMKIYDELELNLDSIINYTV</sequence>
<dbReference type="Proteomes" id="UP000183832">
    <property type="component" value="Unassembled WGS sequence"/>
</dbReference>
<accession>A0A1J1IXK8</accession>
<evidence type="ECO:0000313" key="1">
    <source>
        <dbReference type="EMBL" id="CRL05003.1"/>
    </source>
</evidence>
<keyword evidence="2" id="KW-1185">Reference proteome</keyword>
<evidence type="ECO:0000313" key="2">
    <source>
        <dbReference type="Proteomes" id="UP000183832"/>
    </source>
</evidence>